<keyword evidence="11" id="KW-1185">Reference proteome</keyword>
<dbReference type="GO" id="GO:0005886">
    <property type="term" value="C:plasma membrane"/>
    <property type="evidence" value="ECO:0007669"/>
    <property type="project" value="UniProtKB-SubCell"/>
</dbReference>
<dbReference type="InterPro" id="IPR030679">
    <property type="entry name" value="ABC_ATPase_HisP-typ"/>
</dbReference>
<accession>A0A926EUZ8</accession>
<dbReference type="Proteomes" id="UP000601171">
    <property type="component" value="Unassembled WGS sequence"/>
</dbReference>
<comment type="similarity">
    <text evidence="2">Belongs to the ABC transporter superfamily.</text>
</comment>
<dbReference type="CDD" id="cd03262">
    <property type="entry name" value="ABC_HisP_GlnQ"/>
    <property type="match status" value="1"/>
</dbReference>
<dbReference type="Gene3D" id="3.40.50.300">
    <property type="entry name" value="P-loop containing nucleotide triphosphate hydrolases"/>
    <property type="match status" value="1"/>
</dbReference>
<dbReference type="FunFam" id="3.40.50.300:FF:000020">
    <property type="entry name" value="Amino acid ABC transporter ATP-binding component"/>
    <property type="match status" value="1"/>
</dbReference>
<dbReference type="InterPro" id="IPR003439">
    <property type="entry name" value="ABC_transporter-like_ATP-bd"/>
</dbReference>
<evidence type="ECO:0000256" key="7">
    <source>
        <dbReference type="ARBA" id="ARBA00022970"/>
    </source>
</evidence>
<dbReference type="SUPFAM" id="SSF52540">
    <property type="entry name" value="P-loop containing nucleoside triphosphate hydrolases"/>
    <property type="match status" value="1"/>
</dbReference>
<evidence type="ECO:0000256" key="6">
    <source>
        <dbReference type="ARBA" id="ARBA00022840"/>
    </source>
</evidence>
<comment type="subcellular location">
    <subcellularLocation>
        <location evidence="1">Cell membrane</location>
        <topology evidence="1">Peripheral membrane protein</topology>
    </subcellularLocation>
</comment>
<dbReference type="AlphaFoldDB" id="A0A926EUZ8"/>
<keyword evidence="5" id="KW-0547">Nucleotide-binding</keyword>
<protein>
    <submittedName>
        <fullName evidence="10">Amino acid ABC transporter ATP-binding protein</fullName>
    </submittedName>
</protein>
<dbReference type="PIRSF" id="PIRSF039085">
    <property type="entry name" value="ABC_ATPase_HisP"/>
    <property type="match status" value="1"/>
</dbReference>
<dbReference type="PROSITE" id="PS00211">
    <property type="entry name" value="ABC_TRANSPORTER_1"/>
    <property type="match status" value="1"/>
</dbReference>
<sequence length="241" mass="26793">MIKVSNLKKNFGSLKVLKGIDENIEKGEVVVIIGPSGSGKSTFLRCLNLLEEPSSGEIIFDGVSITDKLNDINKQREKMGMVFQQFNLFPHMTVLENITLAPIKVKNMEPVEAEKTALNLLKRIGLEDKINTYPNQLSGGQKQRIAIVRALAMSPEVMLFDEPTSALDPEMVGEVLDVMKGLAKEGMTMVVVTHEMGFAKEVGDRVLFMDEGKIVEEGTPEELFNNSKHSRTQDFLKKVLI</sequence>
<reference evidence="10" key="1">
    <citation type="submission" date="2020-08" db="EMBL/GenBank/DDBJ databases">
        <title>Genome public.</title>
        <authorList>
            <person name="Liu C."/>
            <person name="Sun Q."/>
        </authorList>
    </citation>
    <scope>NUCLEOTIDE SEQUENCE</scope>
    <source>
        <strain evidence="10">BX21</strain>
    </source>
</reference>
<keyword evidence="8" id="KW-0472">Membrane</keyword>
<evidence type="ECO:0000256" key="8">
    <source>
        <dbReference type="ARBA" id="ARBA00023136"/>
    </source>
</evidence>
<dbReference type="InterPro" id="IPR050086">
    <property type="entry name" value="MetN_ABC_transporter-like"/>
</dbReference>
<name>A0A926EUZ8_9FIRM</name>
<evidence type="ECO:0000259" key="9">
    <source>
        <dbReference type="PROSITE" id="PS50893"/>
    </source>
</evidence>
<gene>
    <name evidence="10" type="ORF">H8707_01695</name>
</gene>
<dbReference type="PANTHER" id="PTHR43166:SF9">
    <property type="entry name" value="GLUTAMATE_ASPARTATE IMPORT ATP-BINDING PROTEIN GLTL"/>
    <property type="match status" value="1"/>
</dbReference>
<dbReference type="PANTHER" id="PTHR43166">
    <property type="entry name" value="AMINO ACID IMPORT ATP-BINDING PROTEIN"/>
    <property type="match status" value="1"/>
</dbReference>
<dbReference type="GO" id="GO:0005524">
    <property type="term" value="F:ATP binding"/>
    <property type="evidence" value="ECO:0007669"/>
    <property type="project" value="UniProtKB-KW"/>
</dbReference>
<keyword evidence="4" id="KW-1003">Cell membrane</keyword>
<dbReference type="PROSITE" id="PS50893">
    <property type="entry name" value="ABC_TRANSPORTER_2"/>
    <property type="match status" value="1"/>
</dbReference>
<keyword evidence="7" id="KW-0029">Amino-acid transport</keyword>
<organism evidence="10 11">
    <name type="scientific">Paratissierella segnis</name>
    <dbReference type="NCBI Taxonomy" id="2763679"/>
    <lineage>
        <taxon>Bacteria</taxon>
        <taxon>Bacillati</taxon>
        <taxon>Bacillota</taxon>
        <taxon>Tissierellia</taxon>
        <taxon>Tissierellales</taxon>
        <taxon>Tissierellaceae</taxon>
        <taxon>Paratissierella</taxon>
    </lineage>
</organism>
<dbReference type="Pfam" id="PF00005">
    <property type="entry name" value="ABC_tran"/>
    <property type="match status" value="1"/>
</dbReference>
<dbReference type="GO" id="GO:0015424">
    <property type="term" value="F:ABC-type amino acid transporter activity"/>
    <property type="evidence" value="ECO:0007669"/>
    <property type="project" value="InterPro"/>
</dbReference>
<evidence type="ECO:0000256" key="5">
    <source>
        <dbReference type="ARBA" id="ARBA00022741"/>
    </source>
</evidence>
<dbReference type="SMART" id="SM00382">
    <property type="entry name" value="AAA"/>
    <property type="match status" value="1"/>
</dbReference>
<feature type="domain" description="ABC transporter" evidence="9">
    <location>
        <begin position="2"/>
        <end position="236"/>
    </location>
</feature>
<keyword evidence="6 10" id="KW-0067">ATP-binding</keyword>
<evidence type="ECO:0000256" key="3">
    <source>
        <dbReference type="ARBA" id="ARBA00022448"/>
    </source>
</evidence>
<dbReference type="GO" id="GO:0016887">
    <property type="term" value="F:ATP hydrolysis activity"/>
    <property type="evidence" value="ECO:0007669"/>
    <property type="project" value="InterPro"/>
</dbReference>
<proteinExistence type="inferred from homology"/>
<dbReference type="InterPro" id="IPR027417">
    <property type="entry name" value="P-loop_NTPase"/>
</dbReference>
<keyword evidence="3" id="KW-0813">Transport</keyword>
<evidence type="ECO:0000313" key="11">
    <source>
        <dbReference type="Proteomes" id="UP000601171"/>
    </source>
</evidence>
<dbReference type="EMBL" id="JACRTG010000004">
    <property type="protein sequence ID" value="MBC8586954.1"/>
    <property type="molecule type" value="Genomic_DNA"/>
</dbReference>
<evidence type="ECO:0000256" key="4">
    <source>
        <dbReference type="ARBA" id="ARBA00022475"/>
    </source>
</evidence>
<dbReference type="InterPro" id="IPR017871">
    <property type="entry name" value="ABC_transporter-like_CS"/>
</dbReference>
<evidence type="ECO:0000256" key="2">
    <source>
        <dbReference type="ARBA" id="ARBA00005417"/>
    </source>
</evidence>
<dbReference type="RefSeq" id="WP_262428424.1">
    <property type="nucleotide sequence ID" value="NZ_JACRTG010000004.1"/>
</dbReference>
<evidence type="ECO:0000313" key="10">
    <source>
        <dbReference type="EMBL" id="MBC8586954.1"/>
    </source>
</evidence>
<evidence type="ECO:0000256" key="1">
    <source>
        <dbReference type="ARBA" id="ARBA00004202"/>
    </source>
</evidence>
<comment type="caution">
    <text evidence="10">The sequence shown here is derived from an EMBL/GenBank/DDBJ whole genome shotgun (WGS) entry which is preliminary data.</text>
</comment>
<dbReference type="InterPro" id="IPR003593">
    <property type="entry name" value="AAA+_ATPase"/>
</dbReference>